<evidence type="ECO:0000313" key="4">
    <source>
        <dbReference type="Proteomes" id="UP000581206"/>
    </source>
</evidence>
<feature type="domain" description="YhfX-like C-terminal" evidence="2">
    <location>
        <begin position="277"/>
        <end position="378"/>
    </location>
</feature>
<dbReference type="Proteomes" id="UP000581206">
    <property type="component" value="Unassembled WGS sequence"/>
</dbReference>
<dbReference type="Gene3D" id="2.40.37.30">
    <property type="match status" value="2"/>
</dbReference>
<feature type="domain" description="Alanine racemase N-terminal" evidence="1">
    <location>
        <begin position="33"/>
        <end position="262"/>
    </location>
</feature>
<dbReference type="AlphaFoldDB" id="A0A7X6R096"/>
<dbReference type="Pfam" id="PF21279">
    <property type="entry name" value="YhfX-like_C"/>
    <property type="match status" value="1"/>
</dbReference>
<accession>A0A7X6R096</accession>
<evidence type="ECO:0000313" key="3">
    <source>
        <dbReference type="EMBL" id="NKY23965.1"/>
    </source>
</evidence>
<dbReference type="SUPFAM" id="SSF51419">
    <property type="entry name" value="PLP-binding barrel"/>
    <property type="match status" value="1"/>
</dbReference>
<sequence length="402" mass="42498">MFLSATESRNRPLIEAAFALHQAGRLSPDTYVVDRDAVDHNAAALAAAGAAHGVELWFVIKQIGRNPLLSRTIARHLPRAAAIDVHEADTLDAAGVALGNVGHLVQIPVRDLPRVLARRPRAVTVYDLENLRAVAAESARQGRVQDVLLRMAGDPSSTYPGQEGGFAPDDVAAVHRAAAGMTGVRIAGVTGFPCLLFGPDGTPEPTPTLRQVLAAADTLRSLGVPDVLVDLPSGSSVATIAELAAWGATHAEPGHALTGTTPQHAHDLTLPEVPAMVYLTEIAQHCGADRPRVFGGGFYPRGQVRSALVRTATGDLHTGVLPGPAENIDYYRTLDPRREDAARIHVGDPVIMAFRTQVFVTRSRLAVVSGLRDGRPRIDGVFDALGRPLDEAAVAACAEVAR</sequence>
<organism evidence="3 4">
    <name type="scientific">Cellulomonas denverensis</name>
    <dbReference type="NCBI Taxonomy" id="264297"/>
    <lineage>
        <taxon>Bacteria</taxon>
        <taxon>Bacillati</taxon>
        <taxon>Actinomycetota</taxon>
        <taxon>Actinomycetes</taxon>
        <taxon>Micrococcales</taxon>
        <taxon>Cellulomonadaceae</taxon>
        <taxon>Cellulomonas</taxon>
    </lineage>
</organism>
<name>A0A7X6R096_9CELL</name>
<comment type="caution">
    <text evidence="3">The sequence shown here is derived from an EMBL/GenBank/DDBJ whole genome shotgun (WGS) entry which is preliminary data.</text>
</comment>
<dbReference type="EMBL" id="JAAXOX010000010">
    <property type="protein sequence ID" value="NKY23965.1"/>
    <property type="molecule type" value="Genomic_DNA"/>
</dbReference>
<proteinExistence type="predicted"/>
<dbReference type="RefSeq" id="WP_168631091.1">
    <property type="nucleotide sequence ID" value="NZ_BONL01000005.1"/>
</dbReference>
<keyword evidence="4" id="KW-1185">Reference proteome</keyword>
<dbReference type="InterPro" id="IPR048449">
    <property type="entry name" value="YhfX-like_C"/>
</dbReference>
<gene>
    <name evidence="3" type="ORF">HGA03_14940</name>
</gene>
<dbReference type="Pfam" id="PF01168">
    <property type="entry name" value="Ala_racemase_N"/>
    <property type="match status" value="1"/>
</dbReference>
<reference evidence="3 4" key="1">
    <citation type="submission" date="2020-04" db="EMBL/GenBank/DDBJ databases">
        <title>MicrobeNet Type strains.</title>
        <authorList>
            <person name="Nicholson A.C."/>
        </authorList>
    </citation>
    <scope>NUCLEOTIDE SEQUENCE [LARGE SCALE GENOMIC DNA]</scope>
    <source>
        <strain evidence="3 4">ATCC BAA-788</strain>
    </source>
</reference>
<dbReference type="InterPro" id="IPR001608">
    <property type="entry name" value="Ala_racemase_N"/>
</dbReference>
<evidence type="ECO:0000259" key="1">
    <source>
        <dbReference type="Pfam" id="PF01168"/>
    </source>
</evidence>
<evidence type="ECO:0000259" key="2">
    <source>
        <dbReference type="Pfam" id="PF21279"/>
    </source>
</evidence>
<dbReference type="InterPro" id="IPR029066">
    <property type="entry name" value="PLP-binding_barrel"/>
</dbReference>
<protein>
    <submittedName>
        <fullName evidence="3">YhfX family PLP-dependent enzyme</fullName>
    </submittedName>
</protein>